<dbReference type="PANTHER" id="PTHR48075">
    <property type="entry name" value="3-HYDROXYACYL-COA DEHYDROGENASE FAMILY PROTEIN"/>
    <property type="match status" value="1"/>
</dbReference>
<dbReference type="InterPro" id="IPR006176">
    <property type="entry name" value="3-OHacyl-CoA_DH_NAD-bd"/>
</dbReference>
<feature type="domain" description="3-hydroxyacyl-CoA dehydrogenase C-terminal" evidence="3">
    <location>
        <begin position="187"/>
        <end position="238"/>
    </location>
</feature>
<protein>
    <submittedName>
        <fullName evidence="5">3-hydroxyacyl-CoA dehydrogenase</fullName>
    </submittedName>
</protein>
<evidence type="ECO:0000313" key="6">
    <source>
        <dbReference type="Proteomes" id="UP000232587"/>
    </source>
</evidence>
<dbReference type="InterPro" id="IPR006108">
    <property type="entry name" value="3HC_DH_C"/>
</dbReference>
<organism evidence="5 6">
    <name type="scientific">Novosphingobium kunmingense</name>
    <dbReference type="NCBI Taxonomy" id="1211806"/>
    <lineage>
        <taxon>Bacteria</taxon>
        <taxon>Pseudomonadati</taxon>
        <taxon>Pseudomonadota</taxon>
        <taxon>Alphaproteobacteria</taxon>
        <taxon>Sphingomonadales</taxon>
        <taxon>Sphingomonadaceae</taxon>
        <taxon>Novosphingobium</taxon>
    </lineage>
</organism>
<dbReference type="Proteomes" id="UP000232587">
    <property type="component" value="Unassembled WGS sequence"/>
</dbReference>
<name>A0A2N0H6L7_9SPHN</name>
<evidence type="ECO:0000256" key="1">
    <source>
        <dbReference type="ARBA" id="ARBA00009463"/>
    </source>
</evidence>
<feature type="domain" description="3-hydroxyacyl-CoA dehydrogenase NAD binding" evidence="4">
    <location>
        <begin position="7"/>
        <end position="184"/>
    </location>
</feature>
<dbReference type="Pfam" id="PF02737">
    <property type="entry name" value="3HCDH_N"/>
    <property type="match status" value="1"/>
</dbReference>
<dbReference type="SUPFAM" id="SSF51735">
    <property type="entry name" value="NAD(P)-binding Rossmann-fold domains"/>
    <property type="match status" value="1"/>
</dbReference>
<dbReference type="InterPro" id="IPR008927">
    <property type="entry name" value="6-PGluconate_DH-like_C_sf"/>
</dbReference>
<dbReference type="GO" id="GO:0006631">
    <property type="term" value="P:fatty acid metabolic process"/>
    <property type="evidence" value="ECO:0007669"/>
    <property type="project" value="InterPro"/>
</dbReference>
<dbReference type="RefSeq" id="WP_100867398.1">
    <property type="nucleotide sequence ID" value="NZ_PHUF01000004.1"/>
</dbReference>
<dbReference type="NCBIfam" id="NF004783">
    <property type="entry name" value="PRK06129.1"/>
    <property type="match status" value="1"/>
</dbReference>
<dbReference type="EMBL" id="PHUF01000004">
    <property type="protein sequence ID" value="PKB14576.1"/>
    <property type="molecule type" value="Genomic_DNA"/>
</dbReference>
<keyword evidence="2" id="KW-0560">Oxidoreductase</keyword>
<evidence type="ECO:0000313" key="5">
    <source>
        <dbReference type="EMBL" id="PKB14576.1"/>
    </source>
</evidence>
<dbReference type="GO" id="GO:0050104">
    <property type="term" value="F:L-gulonate 3-dehydrogenase activity"/>
    <property type="evidence" value="ECO:0007669"/>
    <property type="project" value="TreeGrafter"/>
</dbReference>
<dbReference type="SUPFAM" id="SSF48179">
    <property type="entry name" value="6-phosphogluconate dehydrogenase C-terminal domain-like"/>
    <property type="match status" value="1"/>
</dbReference>
<dbReference type="Gene3D" id="1.10.1040.10">
    <property type="entry name" value="N-(1-d-carboxylethyl)-l-norvaline Dehydrogenase, domain 2"/>
    <property type="match status" value="1"/>
</dbReference>
<dbReference type="Gene3D" id="3.40.50.720">
    <property type="entry name" value="NAD(P)-binding Rossmann-like Domain"/>
    <property type="match status" value="1"/>
</dbReference>
<keyword evidence="6" id="KW-1185">Reference proteome</keyword>
<dbReference type="InterPro" id="IPR013328">
    <property type="entry name" value="6PGD_dom2"/>
</dbReference>
<dbReference type="OrthoDB" id="9803287at2"/>
<comment type="caution">
    <text evidence="5">The sequence shown here is derived from an EMBL/GenBank/DDBJ whole genome shotgun (WGS) entry which is preliminary data.</text>
</comment>
<evidence type="ECO:0000256" key="2">
    <source>
        <dbReference type="ARBA" id="ARBA00023002"/>
    </source>
</evidence>
<comment type="similarity">
    <text evidence="1">Belongs to the 3-hydroxyacyl-CoA dehydrogenase family.</text>
</comment>
<dbReference type="Pfam" id="PF00725">
    <property type="entry name" value="3HCDH"/>
    <property type="match status" value="1"/>
</dbReference>
<dbReference type="InterPro" id="IPR036291">
    <property type="entry name" value="NAD(P)-bd_dom_sf"/>
</dbReference>
<dbReference type="PANTHER" id="PTHR48075:SF1">
    <property type="entry name" value="LAMBDA-CRYSTALLIN HOMOLOG"/>
    <property type="match status" value="1"/>
</dbReference>
<dbReference type="GO" id="GO:0070403">
    <property type="term" value="F:NAD+ binding"/>
    <property type="evidence" value="ECO:0007669"/>
    <property type="project" value="InterPro"/>
</dbReference>
<sequence length="308" mass="33314">MAETARIAIIGGGFIGRSWATLFAQHGHEVVLQEPNATSRAAMFPAIRASIDQMAEAGLITEAAGDVLDRITSVSDLAAALDGADYVQENVPEDLEVKRALYRDMDRLADDTTVLASSSSSITCEQVCSELAGRERCLVAHPANPPHLLRAVEVVPAAFTSETTVERTVSLLSGVGQVPVVIGEIDGFVMNRLQAALAREALALVSAGIADADAIDSVVKHSLGLRWAFMGPFETMDLNAPGGFEDYALRYGVPFARLFGEDRWPVGAVASVHASRRKACHLDELDDRRNWRDRSLAALVRHVRQQKR</sequence>
<dbReference type="AlphaFoldDB" id="A0A2N0H6L7"/>
<gene>
    <name evidence="5" type="ORF">B0I00_2173</name>
</gene>
<evidence type="ECO:0000259" key="4">
    <source>
        <dbReference type="Pfam" id="PF02737"/>
    </source>
</evidence>
<evidence type="ECO:0000259" key="3">
    <source>
        <dbReference type="Pfam" id="PF00725"/>
    </source>
</evidence>
<accession>A0A2N0H6L7</accession>
<proteinExistence type="inferred from homology"/>
<reference evidence="5 6" key="1">
    <citation type="submission" date="2017-11" db="EMBL/GenBank/DDBJ databases">
        <title>Genomic Encyclopedia of Type Strains, Phase III (KMG-III): the genomes of soil and plant-associated and newly described type strains.</title>
        <authorList>
            <person name="Whitman W."/>
        </authorList>
    </citation>
    <scope>NUCLEOTIDE SEQUENCE [LARGE SCALE GENOMIC DNA]</scope>
    <source>
        <strain evidence="5 6">CGMCC 1.12274</strain>
    </source>
</reference>